<keyword evidence="8" id="KW-0411">Iron-sulfur</keyword>
<dbReference type="AlphaFoldDB" id="A0A644Y5J0"/>
<dbReference type="Gene3D" id="1.10.260.50">
    <property type="match status" value="1"/>
</dbReference>
<dbReference type="Gene3D" id="3.40.640.10">
    <property type="entry name" value="Type I PLP-dependent aspartate aminotransferase-like (Major domain)"/>
    <property type="match status" value="1"/>
</dbReference>
<dbReference type="SUPFAM" id="SSF53383">
    <property type="entry name" value="PLP-dependent transferases"/>
    <property type="match status" value="1"/>
</dbReference>
<reference evidence="10" key="1">
    <citation type="submission" date="2019-08" db="EMBL/GenBank/DDBJ databases">
        <authorList>
            <person name="Kucharzyk K."/>
            <person name="Murdoch R.W."/>
            <person name="Higgins S."/>
            <person name="Loffler F."/>
        </authorList>
    </citation>
    <scope>NUCLEOTIDE SEQUENCE</scope>
</reference>
<name>A0A644Y5J0_9ZZZZ</name>
<dbReference type="InterPro" id="IPR015424">
    <property type="entry name" value="PyrdxlP-dep_Trfase"/>
</dbReference>
<gene>
    <name evidence="10" type="primary">iscS_26</name>
    <name evidence="10" type="ORF">SDC9_69686</name>
</gene>
<proteinExistence type="inferred from homology"/>
<evidence type="ECO:0000313" key="10">
    <source>
        <dbReference type="EMBL" id="MPM23221.1"/>
    </source>
</evidence>
<keyword evidence="7" id="KW-0408">Iron</keyword>
<comment type="similarity">
    <text evidence="2">Belongs to the class-V pyridoxal-phosphate-dependent aminotransferase family. NifS/IscS subfamily.</text>
</comment>
<keyword evidence="4 10" id="KW-0808">Transferase</keyword>
<dbReference type="GO" id="GO:0031071">
    <property type="term" value="F:cysteine desulfurase activity"/>
    <property type="evidence" value="ECO:0007669"/>
    <property type="project" value="UniProtKB-EC"/>
</dbReference>
<evidence type="ECO:0000256" key="8">
    <source>
        <dbReference type="ARBA" id="ARBA00023014"/>
    </source>
</evidence>
<keyword evidence="6" id="KW-0663">Pyridoxal phosphate</keyword>
<evidence type="ECO:0000256" key="6">
    <source>
        <dbReference type="ARBA" id="ARBA00022898"/>
    </source>
</evidence>
<organism evidence="10">
    <name type="scientific">bioreactor metagenome</name>
    <dbReference type="NCBI Taxonomy" id="1076179"/>
    <lineage>
        <taxon>unclassified sequences</taxon>
        <taxon>metagenomes</taxon>
        <taxon>ecological metagenomes</taxon>
    </lineage>
</organism>
<evidence type="ECO:0000256" key="1">
    <source>
        <dbReference type="ARBA" id="ARBA00001933"/>
    </source>
</evidence>
<dbReference type="InterPro" id="IPR015421">
    <property type="entry name" value="PyrdxlP-dep_Trfase_major"/>
</dbReference>
<sequence length="385" mass="40831">MENDIYFDHAATTAVDPAVIAAMQPYFSQNYGNASSIYQLGQISKQAVETARAQIATLLAAAPAEIFFTASGTEADNWALKGVAWANRHKGKHLVVSAIEHHAVLHSVQALEQQGFSVSYLPVNSAGQVEVATLEKALRPDTILVSVMLANNETGTLQPIKELAALAHQQGALFHTDAVQALGNIPVSVTELGVDLLSASGHKFAGPKGTGFLYIKKGTPIQAFLDGGAQERALRASTENVPGIVGMAQALTLASKRLPEKAKHVAILREAAWQKILQILPSARINGSQEARLAGTLNVCLPGFSAETLLLSLDQKGIFVSSGSACSAGSLDPSHVLLALGLTAEEAQNSLRLSFGRENSLAEIQRFAEVLAEICQRMQAVRKKA</sequence>
<dbReference type="Gene3D" id="3.90.1150.10">
    <property type="entry name" value="Aspartate Aminotransferase, domain 1"/>
    <property type="match status" value="1"/>
</dbReference>
<keyword evidence="5" id="KW-0479">Metal-binding</keyword>
<protein>
    <recommendedName>
        <fullName evidence="3">cysteine desulfurase</fullName>
        <ecNumber evidence="3">2.8.1.7</ecNumber>
    </recommendedName>
</protein>
<dbReference type="GO" id="GO:0051536">
    <property type="term" value="F:iron-sulfur cluster binding"/>
    <property type="evidence" value="ECO:0007669"/>
    <property type="project" value="UniProtKB-KW"/>
</dbReference>
<dbReference type="EC" id="2.8.1.7" evidence="3"/>
<evidence type="ECO:0000256" key="5">
    <source>
        <dbReference type="ARBA" id="ARBA00022723"/>
    </source>
</evidence>
<dbReference type="PIRSF" id="PIRSF005572">
    <property type="entry name" value="NifS"/>
    <property type="match status" value="1"/>
</dbReference>
<evidence type="ECO:0000256" key="2">
    <source>
        <dbReference type="ARBA" id="ARBA00006490"/>
    </source>
</evidence>
<dbReference type="GO" id="GO:0046872">
    <property type="term" value="F:metal ion binding"/>
    <property type="evidence" value="ECO:0007669"/>
    <property type="project" value="UniProtKB-KW"/>
</dbReference>
<dbReference type="InterPro" id="IPR015422">
    <property type="entry name" value="PyrdxlP-dep_Trfase_small"/>
</dbReference>
<feature type="domain" description="Aminotransferase class V" evidence="9">
    <location>
        <begin position="5"/>
        <end position="367"/>
    </location>
</feature>
<evidence type="ECO:0000259" key="9">
    <source>
        <dbReference type="Pfam" id="PF00266"/>
    </source>
</evidence>
<dbReference type="InterPro" id="IPR016454">
    <property type="entry name" value="Cysteine_dSase"/>
</dbReference>
<dbReference type="InterPro" id="IPR020578">
    <property type="entry name" value="Aminotrans_V_PyrdxlP_BS"/>
</dbReference>
<comment type="cofactor">
    <cofactor evidence="1">
        <name>pyridoxal 5'-phosphate</name>
        <dbReference type="ChEBI" id="CHEBI:597326"/>
    </cofactor>
</comment>
<comment type="caution">
    <text evidence="10">The sequence shown here is derived from an EMBL/GenBank/DDBJ whole genome shotgun (WGS) entry which is preliminary data.</text>
</comment>
<accession>A0A644Y5J0</accession>
<dbReference type="Pfam" id="PF00266">
    <property type="entry name" value="Aminotran_5"/>
    <property type="match status" value="1"/>
</dbReference>
<dbReference type="EMBL" id="VSSQ01003981">
    <property type="protein sequence ID" value="MPM23221.1"/>
    <property type="molecule type" value="Genomic_DNA"/>
</dbReference>
<dbReference type="FunFam" id="3.40.640.10:FF:000084">
    <property type="entry name" value="IscS-like cysteine desulfurase"/>
    <property type="match status" value="1"/>
</dbReference>
<evidence type="ECO:0000256" key="4">
    <source>
        <dbReference type="ARBA" id="ARBA00022679"/>
    </source>
</evidence>
<dbReference type="PANTHER" id="PTHR11601:SF34">
    <property type="entry name" value="CYSTEINE DESULFURASE"/>
    <property type="match status" value="1"/>
</dbReference>
<evidence type="ECO:0000256" key="3">
    <source>
        <dbReference type="ARBA" id="ARBA00012239"/>
    </source>
</evidence>
<dbReference type="PANTHER" id="PTHR11601">
    <property type="entry name" value="CYSTEINE DESULFURYLASE FAMILY MEMBER"/>
    <property type="match status" value="1"/>
</dbReference>
<evidence type="ECO:0000256" key="7">
    <source>
        <dbReference type="ARBA" id="ARBA00023004"/>
    </source>
</evidence>
<dbReference type="PROSITE" id="PS00595">
    <property type="entry name" value="AA_TRANSFER_CLASS_5"/>
    <property type="match status" value="1"/>
</dbReference>
<dbReference type="InterPro" id="IPR000192">
    <property type="entry name" value="Aminotrans_V_dom"/>
</dbReference>